<dbReference type="PANTHER" id="PTHR33204">
    <property type="entry name" value="TRANSCRIPTIONAL REGULATOR, MARR FAMILY"/>
    <property type="match status" value="1"/>
</dbReference>
<dbReference type="Pfam" id="PF01638">
    <property type="entry name" value="HxlR"/>
    <property type="match status" value="1"/>
</dbReference>
<evidence type="ECO:0000256" key="4">
    <source>
        <dbReference type="SAM" id="MobiDB-lite"/>
    </source>
</evidence>
<dbReference type="InterPro" id="IPR002577">
    <property type="entry name" value="HTH_HxlR"/>
</dbReference>
<dbReference type="Proteomes" id="UP001617427">
    <property type="component" value="Unassembled WGS sequence"/>
</dbReference>
<evidence type="ECO:0000259" key="5">
    <source>
        <dbReference type="PROSITE" id="PS51118"/>
    </source>
</evidence>
<dbReference type="EMBL" id="JBIUZV010000004">
    <property type="protein sequence ID" value="MFJ3045920.1"/>
    <property type="molecule type" value="Genomic_DNA"/>
</dbReference>
<reference evidence="6 7" key="1">
    <citation type="submission" date="2024-10" db="EMBL/GenBank/DDBJ databases">
        <title>The Natural Products Discovery Center: Release of the First 8490 Sequenced Strains for Exploring Actinobacteria Biosynthetic Diversity.</title>
        <authorList>
            <person name="Kalkreuter E."/>
            <person name="Kautsar S.A."/>
            <person name="Yang D."/>
            <person name="Bader C.D."/>
            <person name="Teijaro C.N."/>
            <person name="Fluegel L."/>
            <person name="Davis C.M."/>
            <person name="Simpson J.R."/>
            <person name="Lauterbach L."/>
            <person name="Steele A.D."/>
            <person name="Gui C."/>
            <person name="Meng S."/>
            <person name="Li G."/>
            <person name="Viehrig K."/>
            <person name="Ye F."/>
            <person name="Su P."/>
            <person name="Kiefer A.F."/>
            <person name="Nichols A."/>
            <person name="Cepeda A.J."/>
            <person name="Yan W."/>
            <person name="Fan B."/>
            <person name="Jiang Y."/>
            <person name="Adhikari A."/>
            <person name="Zheng C.-J."/>
            <person name="Schuster L."/>
            <person name="Cowan T.M."/>
            <person name="Smanski M.J."/>
            <person name="Chevrette M.G."/>
            <person name="De Carvalho L.P.S."/>
            <person name="Shen B."/>
        </authorList>
    </citation>
    <scope>NUCLEOTIDE SEQUENCE [LARGE SCALE GENOMIC DNA]</scope>
    <source>
        <strain evidence="6 7">NPDC087045</strain>
    </source>
</reference>
<organism evidence="6 7">
    <name type="scientific">Herbaspirillum chlorophenolicum</name>
    <dbReference type="NCBI Taxonomy" id="211589"/>
    <lineage>
        <taxon>Bacteria</taxon>
        <taxon>Pseudomonadati</taxon>
        <taxon>Pseudomonadota</taxon>
        <taxon>Betaproteobacteria</taxon>
        <taxon>Burkholderiales</taxon>
        <taxon>Oxalobacteraceae</taxon>
        <taxon>Herbaspirillum</taxon>
    </lineage>
</organism>
<dbReference type="RefSeq" id="WP_402699771.1">
    <property type="nucleotide sequence ID" value="NZ_JBIUZV010000004.1"/>
</dbReference>
<dbReference type="InterPro" id="IPR036390">
    <property type="entry name" value="WH_DNA-bd_sf"/>
</dbReference>
<keyword evidence="1" id="KW-0805">Transcription regulation</keyword>
<name>A0ABW8EWW8_9BURK</name>
<proteinExistence type="predicted"/>
<evidence type="ECO:0000256" key="1">
    <source>
        <dbReference type="ARBA" id="ARBA00023015"/>
    </source>
</evidence>
<gene>
    <name evidence="6" type="ORF">ACIPEN_08825</name>
</gene>
<keyword evidence="3" id="KW-0804">Transcription</keyword>
<evidence type="ECO:0000256" key="2">
    <source>
        <dbReference type="ARBA" id="ARBA00023125"/>
    </source>
</evidence>
<accession>A0ABW8EWW8</accession>
<comment type="caution">
    <text evidence="6">The sequence shown here is derived from an EMBL/GenBank/DDBJ whole genome shotgun (WGS) entry which is preliminary data.</text>
</comment>
<evidence type="ECO:0000256" key="3">
    <source>
        <dbReference type="ARBA" id="ARBA00023163"/>
    </source>
</evidence>
<evidence type="ECO:0000313" key="7">
    <source>
        <dbReference type="Proteomes" id="UP001617427"/>
    </source>
</evidence>
<dbReference type="Gene3D" id="1.10.10.10">
    <property type="entry name" value="Winged helix-like DNA-binding domain superfamily/Winged helix DNA-binding domain"/>
    <property type="match status" value="1"/>
</dbReference>
<protein>
    <submittedName>
        <fullName evidence="6">Winged helix-turn-helix transcriptional regulator</fullName>
    </submittedName>
</protein>
<dbReference type="PROSITE" id="PS51118">
    <property type="entry name" value="HTH_HXLR"/>
    <property type="match status" value="1"/>
</dbReference>
<dbReference type="InterPro" id="IPR036388">
    <property type="entry name" value="WH-like_DNA-bd_sf"/>
</dbReference>
<dbReference type="SUPFAM" id="SSF46785">
    <property type="entry name" value="Winged helix' DNA-binding domain"/>
    <property type="match status" value="1"/>
</dbReference>
<feature type="domain" description="HTH hxlR-type" evidence="5">
    <location>
        <begin position="42"/>
        <end position="139"/>
    </location>
</feature>
<dbReference type="PANTHER" id="PTHR33204:SF18">
    <property type="entry name" value="TRANSCRIPTIONAL REGULATORY PROTEIN"/>
    <property type="match status" value="1"/>
</dbReference>
<keyword evidence="7" id="KW-1185">Reference proteome</keyword>
<keyword evidence="2" id="KW-0238">DNA-binding</keyword>
<evidence type="ECO:0000313" key="6">
    <source>
        <dbReference type="EMBL" id="MFJ3045920.1"/>
    </source>
</evidence>
<sequence>MPAESRPCAAARPDNPAGRPGTRQQVRAAQAARQLTQQGQPCPVACTLQLIGEWWAVLIVRDALRGMTRFEEFRRNLDISPAILSRRLQTLVDVGIMERHRYREHPPRDEYVLTEAGRALQPVIAALRGWGRLYLERHDDASKES</sequence>
<feature type="region of interest" description="Disordered" evidence="4">
    <location>
        <begin position="1"/>
        <end position="21"/>
    </location>
</feature>